<dbReference type="InterPro" id="IPR011009">
    <property type="entry name" value="Kinase-like_dom_sf"/>
</dbReference>
<dbReference type="Proteomes" id="UP000036681">
    <property type="component" value="Unplaced"/>
</dbReference>
<evidence type="ECO:0000256" key="11">
    <source>
        <dbReference type="ARBA" id="ARBA00022777"/>
    </source>
</evidence>
<dbReference type="WBParaSite" id="ALUE_0000719301-mRNA-1">
    <property type="protein sequence ID" value="ALUE_0000719301-mRNA-1"/>
    <property type="gene ID" value="ALUE_0000719301"/>
</dbReference>
<dbReference type="Gene3D" id="3.30.200.20">
    <property type="entry name" value="Phosphorylase Kinase, domain 1"/>
    <property type="match status" value="2"/>
</dbReference>
<feature type="domain" description="UBA" evidence="19">
    <location>
        <begin position="87"/>
        <end position="132"/>
    </location>
</feature>
<dbReference type="PANTHER" id="PTHR24356:SF418">
    <property type="entry name" value="SERINE_THREONINE-PROTEIN KINASE WARTS"/>
    <property type="match status" value="1"/>
</dbReference>
<keyword evidence="8" id="KW-0808">Transferase</keyword>
<evidence type="ECO:0000256" key="13">
    <source>
        <dbReference type="ARBA" id="ARBA00022842"/>
    </source>
</evidence>
<dbReference type="GO" id="GO:0000082">
    <property type="term" value="P:G1/S transition of mitotic cell cycle"/>
    <property type="evidence" value="ECO:0007669"/>
    <property type="project" value="TreeGrafter"/>
</dbReference>
<evidence type="ECO:0000256" key="10">
    <source>
        <dbReference type="ARBA" id="ARBA00022741"/>
    </source>
</evidence>
<evidence type="ECO:0000256" key="6">
    <source>
        <dbReference type="ARBA" id="ARBA00022527"/>
    </source>
</evidence>
<keyword evidence="10 16" id="KW-0547">Nucleotide-binding</keyword>
<dbReference type="GO" id="GO:0045177">
    <property type="term" value="C:apical part of cell"/>
    <property type="evidence" value="ECO:0007669"/>
    <property type="project" value="UniProtKB-ARBA"/>
</dbReference>
<proteinExistence type="inferred from homology"/>
<comment type="catalytic activity">
    <reaction evidence="15">
        <text>L-seryl-[protein] + ATP = O-phospho-L-seryl-[protein] + ADP + H(+)</text>
        <dbReference type="Rhea" id="RHEA:17989"/>
        <dbReference type="Rhea" id="RHEA-COMP:9863"/>
        <dbReference type="Rhea" id="RHEA-COMP:11604"/>
        <dbReference type="ChEBI" id="CHEBI:15378"/>
        <dbReference type="ChEBI" id="CHEBI:29999"/>
        <dbReference type="ChEBI" id="CHEBI:30616"/>
        <dbReference type="ChEBI" id="CHEBI:83421"/>
        <dbReference type="ChEBI" id="CHEBI:456216"/>
        <dbReference type="EC" id="2.7.11.1"/>
    </reaction>
</comment>
<feature type="region of interest" description="Disordered" evidence="17">
    <location>
        <begin position="512"/>
        <end position="552"/>
    </location>
</feature>
<dbReference type="FunFam" id="1.10.510.10:FF:000086">
    <property type="entry name" value="Non-specific serine/threonine protein kinase"/>
    <property type="match status" value="1"/>
</dbReference>
<dbReference type="SUPFAM" id="SSF56112">
    <property type="entry name" value="Protein kinase-like (PK-like)"/>
    <property type="match status" value="1"/>
</dbReference>
<name>A0A9J2PCQ6_ASCLU</name>
<feature type="compositionally biased region" description="Polar residues" evidence="17">
    <location>
        <begin position="9"/>
        <end position="20"/>
    </location>
</feature>
<dbReference type="GO" id="GO:0046872">
    <property type="term" value="F:metal ion binding"/>
    <property type="evidence" value="ECO:0007669"/>
    <property type="project" value="UniProtKB-KW"/>
</dbReference>
<keyword evidence="7" id="KW-0597">Phosphoprotein</keyword>
<dbReference type="InterPro" id="IPR000719">
    <property type="entry name" value="Prot_kinase_dom"/>
</dbReference>
<dbReference type="PROSITE" id="PS00108">
    <property type="entry name" value="PROTEIN_KINASE_ST"/>
    <property type="match status" value="1"/>
</dbReference>
<keyword evidence="11" id="KW-0418">Kinase</keyword>
<dbReference type="InterPro" id="IPR017441">
    <property type="entry name" value="Protein_kinase_ATP_BS"/>
</dbReference>
<dbReference type="PROSITE" id="PS50030">
    <property type="entry name" value="UBA"/>
    <property type="match status" value="1"/>
</dbReference>
<dbReference type="InterPro" id="IPR015940">
    <property type="entry name" value="UBA"/>
</dbReference>
<feature type="domain" description="Protein kinase" evidence="18">
    <location>
        <begin position="657"/>
        <end position="963"/>
    </location>
</feature>
<dbReference type="PROSITE" id="PS50011">
    <property type="entry name" value="PROTEIN_KINASE_DOM"/>
    <property type="match status" value="1"/>
</dbReference>
<dbReference type="Gene3D" id="1.10.8.10">
    <property type="entry name" value="DNA helicase RuvA subunit, C-terminal domain"/>
    <property type="match status" value="1"/>
</dbReference>
<organism evidence="21 22">
    <name type="scientific">Ascaris lumbricoides</name>
    <name type="common">Giant roundworm</name>
    <dbReference type="NCBI Taxonomy" id="6252"/>
    <lineage>
        <taxon>Eukaryota</taxon>
        <taxon>Metazoa</taxon>
        <taxon>Ecdysozoa</taxon>
        <taxon>Nematoda</taxon>
        <taxon>Chromadorea</taxon>
        <taxon>Rhabditida</taxon>
        <taxon>Spirurina</taxon>
        <taxon>Ascaridomorpha</taxon>
        <taxon>Ascaridoidea</taxon>
        <taxon>Ascarididae</taxon>
        <taxon>Ascaris</taxon>
    </lineage>
</organism>
<keyword evidence="6" id="KW-0723">Serine/threonine-protein kinase</keyword>
<dbReference type="GO" id="GO:0048731">
    <property type="term" value="P:system development"/>
    <property type="evidence" value="ECO:0007669"/>
    <property type="project" value="UniProtKB-ARBA"/>
</dbReference>
<dbReference type="GO" id="GO:0005524">
    <property type="term" value="F:ATP binding"/>
    <property type="evidence" value="ECO:0007669"/>
    <property type="project" value="UniProtKB-UniRule"/>
</dbReference>
<dbReference type="GO" id="GO:0009653">
    <property type="term" value="P:anatomical structure morphogenesis"/>
    <property type="evidence" value="ECO:0007669"/>
    <property type="project" value="UniProtKB-ARBA"/>
</dbReference>
<keyword evidence="5" id="KW-0963">Cytoplasm</keyword>
<feature type="compositionally biased region" description="Polar residues" evidence="17">
    <location>
        <begin position="1054"/>
        <end position="1066"/>
    </location>
</feature>
<dbReference type="GO" id="GO:0046620">
    <property type="term" value="P:regulation of organ growth"/>
    <property type="evidence" value="ECO:0007669"/>
    <property type="project" value="TreeGrafter"/>
</dbReference>
<protein>
    <recommendedName>
        <fullName evidence="4">non-specific serine/threonine protein kinase</fullName>
        <ecNumber evidence="4">2.7.11.1</ecNumber>
    </recommendedName>
</protein>
<keyword evidence="13" id="KW-0460">Magnesium</keyword>
<feature type="domain" description="AGC-kinase C-terminal" evidence="20">
    <location>
        <begin position="964"/>
        <end position="1033"/>
    </location>
</feature>
<dbReference type="SUPFAM" id="SSF46934">
    <property type="entry name" value="UBA-like"/>
    <property type="match status" value="1"/>
</dbReference>
<feature type="region of interest" description="Disordered" evidence="17">
    <location>
        <begin position="200"/>
        <end position="244"/>
    </location>
</feature>
<dbReference type="AlphaFoldDB" id="A0A9J2PCQ6"/>
<dbReference type="InterPro" id="IPR050236">
    <property type="entry name" value="Ser_Thr_kinase_AGC"/>
</dbReference>
<feature type="region of interest" description="Disordered" evidence="17">
    <location>
        <begin position="1054"/>
        <end position="1088"/>
    </location>
</feature>
<evidence type="ECO:0000256" key="16">
    <source>
        <dbReference type="PROSITE-ProRule" id="PRU10141"/>
    </source>
</evidence>
<evidence type="ECO:0000256" key="15">
    <source>
        <dbReference type="ARBA" id="ARBA00048679"/>
    </source>
</evidence>
<dbReference type="InterPro" id="IPR009060">
    <property type="entry name" value="UBA-like_sf"/>
</dbReference>
<comment type="subcellular location">
    <subcellularLocation>
        <location evidence="2">Cytoplasm</location>
    </subcellularLocation>
</comment>
<evidence type="ECO:0000256" key="1">
    <source>
        <dbReference type="ARBA" id="ARBA00001946"/>
    </source>
</evidence>
<keyword evidence="21" id="KW-1185">Reference proteome</keyword>
<accession>A0A9J2PCQ6</accession>
<dbReference type="GO" id="GO:0035329">
    <property type="term" value="P:hippo signaling"/>
    <property type="evidence" value="ECO:0007669"/>
    <property type="project" value="TreeGrafter"/>
</dbReference>
<feature type="compositionally biased region" description="Polar residues" evidence="17">
    <location>
        <begin position="531"/>
        <end position="543"/>
    </location>
</feature>
<evidence type="ECO:0000256" key="8">
    <source>
        <dbReference type="ARBA" id="ARBA00022679"/>
    </source>
</evidence>
<evidence type="ECO:0000256" key="9">
    <source>
        <dbReference type="ARBA" id="ARBA00022723"/>
    </source>
</evidence>
<dbReference type="GO" id="GO:0042308">
    <property type="term" value="P:negative regulation of protein import into nucleus"/>
    <property type="evidence" value="ECO:0007669"/>
    <property type="project" value="UniProtKB-ARBA"/>
</dbReference>
<dbReference type="PANTHER" id="PTHR24356">
    <property type="entry name" value="SERINE/THREONINE-PROTEIN KINASE"/>
    <property type="match status" value="1"/>
</dbReference>
<comment type="similarity">
    <text evidence="3">Belongs to the protein kinase superfamily. AGC Ser/Thr protein kinase family.</text>
</comment>
<dbReference type="SMART" id="SM00220">
    <property type="entry name" value="S_TKc"/>
    <property type="match status" value="1"/>
</dbReference>
<evidence type="ECO:0000313" key="21">
    <source>
        <dbReference type="Proteomes" id="UP000036681"/>
    </source>
</evidence>
<sequence length="1088" mass="121412">MLPPHRPATASTSNPIQMPSTGAVGIALRTPEPSPRIRKDVTTDVRVGVGRHRDKLELIRDSLRPFEQACNTDSSSTQTHYNNNLNAEDETRRQIMLNTLTQIGFEREAAMLALQLVRFSSVAAAAEVLLNINKDHVFQQDLPRLSNGIHPPQCTSAVPLATSSPSYVGNNNNNGLAYSSTKPTSSVLQSTIAPVIGGVTQAPTTSAAPNHDDSGSSRSDSPLAPMPSPSAQFGVRSPSPQRQMPSNAYLQASEYHRTHAHLTLSATKAVGSGYEYAVPSSSQAGMMPVQMSALRTGVACSRKVERPHAQQASTVISIEKGVPGTGERFIRSATKAVGSGYEYAVPSSSQAGMMPVQMSALRTGVACSRKVERPHAQQASTVISIEKGVPGTGERFIRPLASMSPHVNASNPIRRTEAVPVIRARLERPHNTMLQINVDSSQMAADGSRRNRYHLNAVNDETGQTVTVHGNPAGMTGIQSILVDPDLATSGYANYVDQLCRRTMLLTAGDRDSIASSNTSDSNPLHDAYHRTSTASVHSTRNSPPLAAASTSTADSENIVRCVSPLPESVARRLCAKTYESIIKPCRPRLFCFFMEQHVERLIQQYKERQLRAQQLAKEMECADLPENMREQMMKFLTQKESRYLRLRRQKMDKNMFEVIKHIGFGAFGRVSLVKKKDTGQVYAMKTLLKKDVIMKQQAAHVKAERDILAEANSQWIVKLFFSFQDQQTLYFIMEYVPGGDMMQLLINKGVFYEKLARFYIAELTCAIEYVHRLGFIHRDIKPDNILIDQNGHLKLTDFGLCTGLRWTHDKRYYGPDNDEVEGAHSRQDSFNIPPHLMGKNRPKVLDIRNHCKRNQSHSLVGTDNYMAPEVIRGTGHTQLCDWWSVGVILYEMVFGRPPFLSEDRYETQFKIVNWRQFLDLSNRIGAKLSSDCINVIRRLCCDQENRLGCENGAQDIKQHSWFKGIDFATLRSTRAEYIPRVDHAEDTSNFDTFDVESTDQSFDTMAKRVGTATNPAFYEFTFRQFFDFDGQGCPSLRTQRRPSLAPLFESNGKAYQQHSVQQQQLPYKKPLTKQYSDGMDSDDSLVV</sequence>
<dbReference type="InterPro" id="IPR008271">
    <property type="entry name" value="Ser/Thr_kinase_AS"/>
</dbReference>
<dbReference type="Pfam" id="PF00069">
    <property type="entry name" value="Pkinase"/>
    <property type="match status" value="2"/>
</dbReference>
<evidence type="ECO:0000256" key="7">
    <source>
        <dbReference type="ARBA" id="ARBA00022553"/>
    </source>
</evidence>
<feature type="binding site" evidence="16">
    <location>
        <position position="696"/>
    </location>
    <ligand>
        <name>ATP</name>
        <dbReference type="ChEBI" id="CHEBI:30616"/>
    </ligand>
</feature>
<dbReference type="FunFam" id="3.30.200.20:FF:000391">
    <property type="entry name" value="Large tumor suppressor kinase 1"/>
    <property type="match status" value="1"/>
</dbReference>
<comment type="catalytic activity">
    <reaction evidence="14">
        <text>L-threonyl-[protein] + ATP = O-phospho-L-threonyl-[protein] + ADP + H(+)</text>
        <dbReference type="Rhea" id="RHEA:46608"/>
        <dbReference type="Rhea" id="RHEA-COMP:11060"/>
        <dbReference type="Rhea" id="RHEA-COMP:11605"/>
        <dbReference type="ChEBI" id="CHEBI:15378"/>
        <dbReference type="ChEBI" id="CHEBI:30013"/>
        <dbReference type="ChEBI" id="CHEBI:30616"/>
        <dbReference type="ChEBI" id="CHEBI:61977"/>
        <dbReference type="ChEBI" id="CHEBI:456216"/>
        <dbReference type="EC" id="2.7.11.1"/>
    </reaction>
</comment>
<dbReference type="GO" id="GO:0004674">
    <property type="term" value="F:protein serine/threonine kinase activity"/>
    <property type="evidence" value="ECO:0007669"/>
    <property type="project" value="UniProtKB-KW"/>
</dbReference>
<dbReference type="PROSITE" id="PS51285">
    <property type="entry name" value="AGC_KINASE_CTER"/>
    <property type="match status" value="1"/>
</dbReference>
<evidence type="ECO:0000259" key="18">
    <source>
        <dbReference type="PROSITE" id="PS50011"/>
    </source>
</evidence>
<evidence type="ECO:0000259" key="19">
    <source>
        <dbReference type="PROSITE" id="PS50030"/>
    </source>
</evidence>
<dbReference type="GO" id="GO:0005737">
    <property type="term" value="C:cytoplasm"/>
    <property type="evidence" value="ECO:0007669"/>
    <property type="project" value="UniProtKB-SubCell"/>
</dbReference>
<feature type="compositionally biased region" description="Polar residues" evidence="17">
    <location>
        <begin position="514"/>
        <end position="523"/>
    </location>
</feature>
<dbReference type="SMART" id="SM00133">
    <property type="entry name" value="S_TK_X"/>
    <property type="match status" value="1"/>
</dbReference>
<evidence type="ECO:0000256" key="5">
    <source>
        <dbReference type="ARBA" id="ARBA00022490"/>
    </source>
</evidence>
<comment type="cofactor">
    <cofactor evidence="1">
        <name>Mg(2+)</name>
        <dbReference type="ChEBI" id="CHEBI:18420"/>
    </cofactor>
</comment>
<dbReference type="Gene3D" id="1.10.510.10">
    <property type="entry name" value="Transferase(Phosphotransferase) domain 1"/>
    <property type="match status" value="2"/>
</dbReference>
<evidence type="ECO:0000256" key="14">
    <source>
        <dbReference type="ARBA" id="ARBA00047899"/>
    </source>
</evidence>
<evidence type="ECO:0000313" key="22">
    <source>
        <dbReference type="WBParaSite" id="ALUE_0000719301-mRNA-1"/>
    </source>
</evidence>
<evidence type="ECO:0000256" key="17">
    <source>
        <dbReference type="SAM" id="MobiDB-lite"/>
    </source>
</evidence>
<evidence type="ECO:0000259" key="20">
    <source>
        <dbReference type="PROSITE" id="PS51285"/>
    </source>
</evidence>
<feature type="region of interest" description="Disordered" evidence="17">
    <location>
        <begin position="1"/>
        <end position="21"/>
    </location>
</feature>
<dbReference type="FunFam" id="1.10.510.10:FF:000057">
    <property type="entry name" value="Non-specific serine/threonine protein kinase"/>
    <property type="match status" value="1"/>
</dbReference>
<reference evidence="22" key="1">
    <citation type="submission" date="2023-03" db="UniProtKB">
        <authorList>
            <consortium name="WormBaseParasite"/>
        </authorList>
    </citation>
    <scope>IDENTIFICATION</scope>
</reference>
<evidence type="ECO:0000256" key="12">
    <source>
        <dbReference type="ARBA" id="ARBA00022840"/>
    </source>
</evidence>
<keyword evidence="9" id="KW-0479">Metal-binding</keyword>
<keyword evidence="12 16" id="KW-0067">ATP-binding</keyword>
<evidence type="ECO:0000256" key="4">
    <source>
        <dbReference type="ARBA" id="ARBA00012513"/>
    </source>
</evidence>
<evidence type="ECO:0000256" key="3">
    <source>
        <dbReference type="ARBA" id="ARBA00009903"/>
    </source>
</evidence>
<dbReference type="InterPro" id="IPR000961">
    <property type="entry name" value="AGC-kinase_C"/>
</dbReference>
<dbReference type="EC" id="2.7.11.1" evidence="4"/>
<dbReference type="CDD" id="cd21774">
    <property type="entry name" value="MobB_LATS"/>
    <property type="match status" value="1"/>
</dbReference>
<dbReference type="PROSITE" id="PS00107">
    <property type="entry name" value="PROTEIN_KINASE_ATP"/>
    <property type="match status" value="1"/>
</dbReference>
<dbReference type="GO" id="GO:0043065">
    <property type="term" value="P:positive regulation of apoptotic process"/>
    <property type="evidence" value="ECO:0007669"/>
    <property type="project" value="TreeGrafter"/>
</dbReference>
<evidence type="ECO:0000256" key="2">
    <source>
        <dbReference type="ARBA" id="ARBA00004496"/>
    </source>
</evidence>
<dbReference type="GO" id="GO:0071944">
    <property type="term" value="C:cell periphery"/>
    <property type="evidence" value="ECO:0007669"/>
    <property type="project" value="UniProtKB-ARBA"/>
</dbReference>